<dbReference type="Gene3D" id="2.60.200.40">
    <property type="match status" value="1"/>
</dbReference>
<name>G5KGC1_9STRE</name>
<protein>
    <submittedName>
        <fullName evidence="6">Diacylglycerol kinase</fullName>
    </submittedName>
</protein>
<feature type="domain" description="DAGKc" evidence="4">
    <location>
        <begin position="18"/>
        <end position="135"/>
    </location>
</feature>
<dbReference type="EMBL" id="AEUZ02000001">
    <property type="protein sequence ID" value="EHJ55615.1"/>
    <property type="molecule type" value="Genomic_DNA"/>
</dbReference>
<dbReference type="InterPro" id="IPR016064">
    <property type="entry name" value="NAD/diacylglycerol_kinase_sf"/>
</dbReference>
<evidence type="ECO:0000256" key="3">
    <source>
        <dbReference type="SAM" id="Phobius"/>
    </source>
</evidence>
<evidence type="ECO:0000259" key="4">
    <source>
        <dbReference type="Pfam" id="PF00781"/>
    </source>
</evidence>
<feature type="transmembrane region" description="Helical" evidence="3">
    <location>
        <begin position="6"/>
        <end position="22"/>
    </location>
</feature>
<keyword evidence="6" id="KW-0808">Transferase</keyword>
<evidence type="ECO:0000313" key="7">
    <source>
        <dbReference type="Proteomes" id="UP000005388"/>
    </source>
</evidence>
<accession>G5KGC1</accession>
<keyword evidence="3" id="KW-1133">Transmembrane helix</keyword>
<feature type="transmembrane region" description="Helical" evidence="3">
    <location>
        <begin position="176"/>
        <end position="196"/>
    </location>
</feature>
<dbReference type="Pfam" id="PF00781">
    <property type="entry name" value="DAGK_cat"/>
    <property type="match status" value="1"/>
</dbReference>
<keyword evidence="7" id="KW-1185">Reference proteome</keyword>
<evidence type="ECO:0000256" key="1">
    <source>
        <dbReference type="ARBA" id="ARBA00022741"/>
    </source>
</evidence>
<proteinExistence type="predicted"/>
<evidence type="ECO:0000313" key="6">
    <source>
        <dbReference type="EMBL" id="EHJ55615.1"/>
    </source>
</evidence>
<organism evidence="6 7">
    <name type="scientific">Streptococcus urinalis 2285-97</name>
    <dbReference type="NCBI Taxonomy" id="764291"/>
    <lineage>
        <taxon>Bacteria</taxon>
        <taxon>Bacillati</taxon>
        <taxon>Bacillota</taxon>
        <taxon>Bacilli</taxon>
        <taxon>Lactobacillales</taxon>
        <taxon>Streptococcaceae</taxon>
        <taxon>Streptococcus</taxon>
    </lineage>
</organism>
<evidence type="ECO:0000259" key="5">
    <source>
        <dbReference type="Pfam" id="PF19279"/>
    </source>
</evidence>
<dbReference type="GO" id="GO:0005524">
    <property type="term" value="F:ATP binding"/>
    <property type="evidence" value="ECO:0007669"/>
    <property type="project" value="UniProtKB-KW"/>
</dbReference>
<reference evidence="6 7" key="1">
    <citation type="journal article" date="2014" name="Int. J. Syst. Evol. Microbiol.">
        <title>Phylogenomics and the dynamic genome evolution of the genus Streptococcus.</title>
        <authorList>
            <consortium name="The Broad Institute Genome Sequencing Platform"/>
            <person name="Richards V.P."/>
            <person name="Palmer S.R."/>
            <person name="Pavinski Bitar P.D."/>
            <person name="Qin X."/>
            <person name="Weinstock G.M."/>
            <person name="Highlander S.K."/>
            <person name="Town C.D."/>
            <person name="Burne R.A."/>
            <person name="Stanhope M.J."/>
        </authorList>
    </citation>
    <scope>NUCLEOTIDE SEQUENCE [LARGE SCALE GENOMIC DNA]</scope>
    <source>
        <strain evidence="6 7">2285-97</strain>
    </source>
</reference>
<dbReference type="AlphaFoldDB" id="G5KGC1"/>
<dbReference type="Pfam" id="PF19279">
    <property type="entry name" value="YegS_C"/>
    <property type="match status" value="1"/>
</dbReference>
<dbReference type="SUPFAM" id="SSF111331">
    <property type="entry name" value="NAD kinase/diacylglycerol kinase-like"/>
    <property type="match status" value="1"/>
</dbReference>
<dbReference type="Proteomes" id="UP000005388">
    <property type="component" value="Unassembled WGS sequence"/>
</dbReference>
<evidence type="ECO:0000256" key="2">
    <source>
        <dbReference type="ARBA" id="ARBA00022840"/>
    </source>
</evidence>
<keyword evidence="2" id="KW-0067">ATP-binding</keyword>
<dbReference type="GO" id="GO:0016301">
    <property type="term" value="F:kinase activity"/>
    <property type="evidence" value="ECO:0007669"/>
    <property type="project" value="UniProtKB-KW"/>
</dbReference>
<keyword evidence="3" id="KW-0812">Transmembrane</keyword>
<gene>
    <name evidence="6" type="ORF">STRUR_0016</name>
</gene>
<dbReference type="InterPro" id="IPR001206">
    <property type="entry name" value="Diacylglycerol_kinase_cat_dom"/>
</dbReference>
<dbReference type="eggNOG" id="COG1597">
    <property type="taxonomic scope" value="Bacteria"/>
</dbReference>
<keyword evidence="3" id="KW-0472">Membrane</keyword>
<comment type="caution">
    <text evidence="6">The sequence shown here is derived from an EMBL/GenBank/DDBJ whole genome shotgun (WGS) entry which is preliminary data.</text>
</comment>
<dbReference type="InterPro" id="IPR045540">
    <property type="entry name" value="YegS/DAGK_C"/>
</dbReference>
<feature type="domain" description="YegS/DAGK C-terminal" evidence="5">
    <location>
        <begin position="204"/>
        <end position="295"/>
    </location>
</feature>
<keyword evidence="1" id="KW-0547">Nucleotide-binding</keyword>
<dbReference type="STRING" id="764291.STRUR_0016"/>
<sequence>MIEQFSFIFAIIFFIMALYIIANPNAGNHKAADVVSRIEKEYPEFEVKAYYTECIDDEKNQVSLILEHFQEKNDQLLIIGGDGTLAKVAFYFPKNLPIAYYAVGSGNDFAHSLQMSDLDTILEAIKQKRVETIYVYRHETGLLINSLDTGFASWVIYQSSISKLKRLFNHLHIGKLIYLLFGILGIFFAPTTSVIITKNQKEKKQFDHLFFCSIANNQYFGGGISIWPEASVKKPQLDVVLFYNSGLMTKIKNLLALVFKKQKETTTIIHDSYQDIEITFPEKTRVQIDGEIVTKTKFHLKQEIRQLYR</sequence>
<dbReference type="Gene3D" id="3.40.50.10330">
    <property type="entry name" value="Probable inorganic polyphosphate/atp-NAD kinase, domain 1"/>
    <property type="match status" value="1"/>
</dbReference>
<dbReference type="InterPro" id="IPR017438">
    <property type="entry name" value="ATP-NAD_kinase_N"/>
</dbReference>
<keyword evidence="6" id="KW-0418">Kinase</keyword>